<evidence type="ECO:0000313" key="4">
    <source>
        <dbReference type="Proteomes" id="UP000002490"/>
    </source>
</evidence>
<reference evidence="1 4" key="1">
    <citation type="journal article" date="2002" name="J. Bacteriol.">
        <title>Genome sequence of Yersinia pestis KIM.</title>
        <authorList>
            <person name="Deng W."/>
            <person name="Burland V."/>
            <person name="Plunkett G.III."/>
            <person name="Boutin A."/>
            <person name="Mayhew G.F."/>
            <person name="Liss P."/>
            <person name="Perna N.T."/>
            <person name="Rose D.J."/>
            <person name="Mau B."/>
            <person name="Zhou S."/>
            <person name="Schwartz D.C."/>
            <person name="Fetherston J.D."/>
            <person name="Lindler L.E."/>
            <person name="Brubaker R.R."/>
            <person name="Plana G.V."/>
            <person name="Straley S.C."/>
            <person name="McDonough K.A."/>
            <person name="Nilles M.L."/>
            <person name="Matson J.S."/>
            <person name="Blattner F.R."/>
            <person name="Perry R.D."/>
        </authorList>
    </citation>
    <scope>NUCLEOTIDE SEQUENCE [LARGE SCALE GENOMIC DNA]</scope>
    <source>
        <strain evidence="1">KIM</strain>
        <strain evidence="4">KIM10+ / Biovar Mediaevalis</strain>
    </source>
</reference>
<organism evidence="2 3">
    <name type="scientific">Yersinia pestis</name>
    <dbReference type="NCBI Taxonomy" id="632"/>
    <lineage>
        <taxon>Bacteria</taxon>
        <taxon>Pseudomonadati</taxon>
        <taxon>Pseudomonadota</taxon>
        <taxon>Gammaproteobacteria</taxon>
        <taxon>Enterobacterales</taxon>
        <taxon>Yersiniaceae</taxon>
        <taxon>Yersinia</taxon>
    </lineage>
</organism>
<proteinExistence type="predicted"/>
<evidence type="ECO:0000313" key="3">
    <source>
        <dbReference type="Proteomes" id="UP000001019"/>
    </source>
</evidence>
<reference evidence="2" key="4">
    <citation type="submission" date="2016-05" db="EMBL/GenBank/DDBJ databases">
        <title>Reannotation of Yersinia pestis strain 91001 based on omics data.</title>
        <authorList>
            <person name="Yiqing M."/>
        </authorList>
    </citation>
    <scope>NUCLEOTIDE SEQUENCE</scope>
    <source>
        <strain evidence="2">91001</strain>
    </source>
</reference>
<name>A0A0H2W8G2_YERPE</name>
<dbReference type="Proteomes" id="UP000001019">
    <property type="component" value="Chromosome"/>
</dbReference>
<dbReference type="EMBL" id="AE009952">
    <property type="protein sequence ID" value="AAM87261.1"/>
    <property type="molecule type" value="Genomic_DNA"/>
</dbReference>
<dbReference type="KEGG" id="ypm:YP_3719"/>
<dbReference type="EMBL" id="AE017042">
    <property type="protein sequence ID" value="AAS63867.1"/>
    <property type="molecule type" value="Genomic_DNA"/>
</dbReference>
<evidence type="ECO:0000313" key="2">
    <source>
        <dbReference type="EMBL" id="AAS63867.1"/>
    </source>
</evidence>
<accession>A0A0H2W8G2</accession>
<dbReference type="RefSeq" id="WP_002216008.1">
    <property type="nucleotide sequence ID" value="NZ_CP009492.1"/>
</dbReference>
<reference evidence="2" key="2">
    <citation type="submission" date="2003-04" db="EMBL/GenBank/DDBJ databases">
        <authorList>
            <person name="Song Y."/>
            <person name="Tong Z."/>
            <person name="Wang L."/>
            <person name="Han Y."/>
            <person name="Zhang J."/>
            <person name="Pei D."/>
            <person name="Wang J."/>
            <person name="Zhou D."/>
            <person name="Han Y."/>
            <person name="Pang X."/>
            <person name="Zhai J."/>
            <person name="Chen F."/>
            <person name="Qin H."/>
            <person name="Wang J."/>
            <person name="Li S."/>
            <person name="Guo Z."/>
            <person name="Ye C."/>
            <person name="Du Z."/>
            <person name="Lin W."/>
            <person name="Wang J."/>
            <person name="Yu J."/>
            <person name="Yang H."/>
            <person name="Wang J."/>
            <person name="Huang P."/>
            <person name="Yang R."/>
        </authorList>
    </citation>
    <scope>NUCLEOTIDE SEQUENCE</scope>
    <source>
        <strain evidence="2">91001</strain>
    </source>
</reference>
<dbReference type="OrthoDB" id="9923038at2"/>
<gene>
    <name evidence="1" type="ordered locus">y3713</name>
    <name evidence="2" type="ordered locus">YP_3719</name>
</gene>
<dbReference type="AlphaFoldDB" id="A0A0H2W8G2"/>
<protein>
    <submittedName>
        <fullName evidence="2">Uncharacterized protein</fullName>
    </submittedName>
</protein>
<dbReference type="Proteomes" id="UP000002490">
    <property type="component" value="Chromosome"/>
</dbReference>
<sequence>MDEFAINLLVFGRFNQRKRLRAENDKIGFFLINLTALHQGFRMLLSRQGKASKSPILRNG</sequence>
<evidence type="ECO:0000313" key="1">
    <source>
        <dbReference type="EMBL" id="AAM87261.1"/>
    </source>
</evidence>
<dbReference type="KEGG" id="ypk:y3713"/>
<dbReference type="GeneID" id="57977681"/>
<reference evidence="3" key="3">
    <citation type="journal article" date="2004" name="DNA Res.">
        <title>Complete genome sequence of Yersinia pestis strain 91001, an isolate avirulent to humans.</title>
        <authorList>
            <person name="Song Y."/>
            <person name="Tong Z."/>
            <person name="Wang J."/>
            <person name="Wang L."/>
            <person name="Guo Z."/>
            <person name="Han Y."/>
            <person name="Zhang J."/>
            <person name="Pei D."/>
            <person name="Zhou D."/>
            <person name="Qin H."/>
            <person name="Pang X."/>
            <person name="Han Y."/>
            <person name="Zhai J."/>
            <person name="Li M."/>
            <person name="Cui B."/>
            <person name="Qi Z."/>
            <person name="Jin L."/>
            <person name="Dai R."/>
            <person name="Chen F."/>
            <person name="Li S."/>
            <person name="Ye C."/>
            <person name="Du Z."/>
            <person name="Lin W."/>
            <person name="Wang J."/>
            <person name="Yu J."/>
            <person name="Yang H."/>
            <person name="Wang J."/>
            <person name="Huang P."/>
            <person name="Yang R."/>
        </authorList>
    </citation>
    <scope>NUCLEOTIDE SEQUENCE [LARGE SCALE GENOMIC DNA]</scope>
    <source>
        <strain evidence="3">91001 / Biovar Mediaevalis</strain>
    </source>
</reference>